<proteinExistence type="predicted"/>
<dbReference type="Proteomes" id="UP000224460">
    <property type="component" value="Unassembled WGS sequence"/>
</dbReference>
<gene>
    <name evidence="1" type="ORF">CS063_11355</name>
</gene>
<keyword evidence="2" id="KW-1185">Reference proteome</keyword>
<organism evidence="1 2">
    <name type="scientific">Sporanaerobium hydrogeniformans</name>
    <dbReference type="NCBI Taxonomy" id="3072179"/>
    <lineage>
        <taxon>Bacteria</taxon>
        <taxon>Bacillati</taxon>
        <taxon>Bacillota</taxon>
        <taxon>Clostridia</taxon>
        <taxon>Lachnospirales</taxon>
        <taxon>Lachnospiraceae</taxon>
        <taxon>Sporanaerobium</taxon>
    </lineage>
</organism>
<name>A0AC61DBW0_9FIRM</name>
<comment type="caution">
    <text evidence="1">The sequence shown here is derived from an EMBL/GenBank/DDBJ whole genome shotgun (WGS) entry which is preliminary data.</text>
</comment>
<evidence type="ECO:0000313" key="1">
    <source>
        <dbReference type="EMBL" id="PHV70258.1"/>
    </source>
</evidence>
<sequence>MRNKNYLYADQPAKCWQEGFPLGNGFMGVMLYGGYELDLLDLSEATFWSGAKSEANNQPSAASAWREMRRLVECEDYETASQVAEQFIGRRHNYGSNLPVGQLRIGYNYSNKKIESYKRSLDLNTALAVSEYSVEGKAIKTEAFLSYPKQCFCMRIFNPDKEKMAITLEFRADNKPFQVNAYNNTLYFDVQAREKIHSDGKSGTTLQGYCKVILEEGTCREEAGQLIIDTHSDLILCVAMCTDFNGRDPKEALGVCKLNTFSEYEAIKQEHIKDFSKYMDRVELTLDTEGDMNDKTLSEYLHYLEKTGKNNKLTELLFQYGRYLLLSSSREQSILPTHLQGIWNDSVACQIEWTCDMHLDINTQMNYWLSEPGNLAECHHPLFRWMEQCVIPSGRESAQKSYGLSGWSADLVSNAWGFTAPYWSNTISPCPTSGIWMASDYMEHYRYTQDYTFLKEHAYPVISEAIDFFEEYVFYNKEGKLSCGPSISPENSFMKGDKEFFFSNGCTYELVMIRELFRQYEEIVNILEAHDDLNRLDQQRRDRIKQLEKELLPYRILEDGTLAEWNHNYTSRDKQHRHTSHLLGVFPYSQITPKRNPDLAKAVEYSLEKRLEPSDNWEDTGWARALVLLYYCRLHQPEKAYRHLYSLQSKLLNPNLMVMHPPTRGAGSFAPVYELDGNTGCSMAIIEMLMQSHNGQIHLLPCLPKEWKRGHIKGIKARGNIEVAMKWDKGELISADFIGESKKNISIVYKGIEIQLNLEAGRMKTVKASDFLVLPIH</sequence>
<reference evidence="1" key="1">
    <citation type="submission" date="2017-10" db="EMBL/GenBank/DDBJ databases">
        <title>Genome sequence of cellulolytic Lachnospiraceae bacterium XHS1971 isolated from hotspring sediment.</title>
        <authorList>
            <person name="Vasudevan G."/>
            <person name="Joshi A.J."/>
            <person name="Hivarkar S."/>
            <person name="Lanjekar V.B."/>
            <person name="Dhakephalkar P.K."/>
            <person name="Dagar S."/>
        </authorList>
    </citation>
    <scope>NUCLEOTIDE SEQUENCE</scope>
    <source>
        <strain evidence="1">XHS1971</strain>
    </source>
</reference>
<protein>
    <submittedName>
        <fullName evidence="1">Uncharacterized protein</fullName>
    </submittedName>
</protein>
<accession>A0AC61DBW0</accession>
<dbReference type="EMBL" id="PEDL01000012">
    <property type="protein sequence ID" value="PHV70258.1"/>
    <property type="molecule type" value="Genomic_DNA"/>
</dbReference>
<evidence type="ECO:0000313" key="2">
    <source>
        <dbReference type="Proteomes" id="UP000224460"/>
    </source>
</evidence>